<accession>A0AAW8JAN4</accession>
<dbReference type="EMBL" id="JAVIDL010000029">
    <property type="protein sequence ID" value="MDQ8936643.1"/>
    <property type="molecule type" value="Genomic_DNA"/>
</dbReference>
<evidence type="ECO:0000313" key="2">
    <source>
        <dbReference type="Proteomes" id="UP001243844"/>
    </source>
</evidence>
<dbReference type="RefSeq" id="WP_308981829.1">
    <property type="nucleotide sequence ID" value="NZ_JAVIDL010000029.1"/>
</dbReference>
<protein>
    <submittedName>
        <fullName evidence="1">Glutamate 5-kinase</fullName>
    </submittedName>
</protein>
<reference evidence="1" key="1">
    <citation type="submission" date="2023-08" db="EMBL/GenBank/DDBJ databases">
        <title>Emergence of clinically-relevant ST2 carbapenem-resistant Acinetobacter baumannii strains in hospital sewages in Zhejiang, East of China.</title>
        <authorList>
            <person name="Kaichao C."/>
            <person name="Zhang R."/>
        </authorList>
    </citation>
    <scope>NUCLEOTIDE SEQUENCE</scope>
    <source>
        <strain evidence="1">M-RB-37</strain>
    </source>
</reference>
<evidence type="ECO:0000313" key="1">
    <source>
        <dbReference type="EMBL" id="MDQ8936643.1"/>
    </source>
</evidence>
<dbReference type="AlphaFoldDB" id="A0AAW8JAN4"/>
<name>A0AAW8JAN4_9GAMM</name>
<proteinExistence type="predicted"/>
<organism evidence="1 2">
    <name type="scientific">Acinetobacter rudis</name>
    <dbReference type="NCBI Taxonomy" id="632955"/>
    <lineage>
        <taxon>Bacteria</taxon>
        <taxon>Pseudomonadati</taxon>
        <taxon>Pseudomonadota</taxon>
        <taxon>Gammaproteobacteria</taxon>
        <taxon>Moraxellales</taxon>
        <taxon>Moraxellaceae</taxon>
        <taxon>Acinetobacter</taxon>
    </lineage>
</organism>
<dbReference type="Proteomes" id="UP001243844">
    <property type="component" value="Unassembled WGS sequence"/>
</dbReference>
<gene>
    <name evidence="1" type="ORF">RFH47_13040</name>
</gene>
<comment type="caution">
    <text evidence="1">The sequence shown here is derived from an EMBL/GenBank/DDBJ whole genome shotgun (WGS) entry which is preliminary data.</text>
</comment>
<sequence>MGLRDKIQGKLAKAFDSKLSDAVYSFTCERIINDGAYNHVTGQYEDQEVFKYSGRGILFGSYNQYEVQTLGVLATDKKATLLQNEVTAEPLIGDEWMTTEGKFKVIYKGQDPAKTIWKVQLRAM</sequence>